<dbReference type="RefSeq" id="WP_084908540.1">
    <property type="nucleotide sequence ID" value="NZ_CP020738.1"/>
</dbReference>
<reference evidence="3 4" key="1">
    <citation type="submission" date="2017-01" db="EMBL/GenBank/DDBJ databases">
        <title>Whole-Genome Shotgun Sequencing of Two beta-Proteobacterial Species in Search of the Bulgecin Biosynthetic Cluster.</title>
        <authorList>
            <person name="Horsman M.E."/>
            <person name="Marous D.R."/>
            <person name="Li R."/>
            <person name="Oliver R.A."/>
            <person name="Byun B."/>
            <person name="Emrich S.J."/>
            <person name="Boggess B."/>
            <person name="Townsend C.A."/>
            <person name="Mobashery S."/>
        </authorList>
    </citation>
    <scope>NUCLEOTIDE SEQUENCE [LARGE SCALE GENOMIC DNA]</scope>
    <source>
        <strain evidence="3 4">ATCC 31433</strain>
    </source>
</reference>
<dbReference type="GO" id="GO:0016740">
    <property type="term" value="F:transferase activity"/>
    <property type="evidence" value="ECO:0007669"/>
    <property type="project" value="UniProtKB-KW"/>
</dbReference>
<dbReference type="PROSITE" id="PS50206">
    <property type="entry name" value="RHODANESE_3"/>
    <property type="match status" value="4"/>
</dbReference>
<gene>
    <name evidence="3" type="ORF">BZL54_05610</name>
</gene>
<evidence type="ECO:0000256" key="1">
    <source>
        <dbReference type="ARBA" id="ARBA00022737"/>
    </source>
</evidence>
<dbReference type="EMBL" id="MTZU01000017">
    <property type="protein sequence ID" value="PCE33353.1"/>
    <property type="molecule type" value="Genomic_DNA"/>
</dbReference>
<protein>
    <submittedName>
        <fullName evidence="3">Sulfurtransferase</fullName>
    </submittedName>
</protein>
<feature type="domain" description="Rhodanese" evidence="2">
    <location>
        <begin position="150"/>
        <end position="241"/>
    </location>
</feature>
<keyword evidence="3" id="KW-0808">Transferase</keyword>
<evidence type="ECO:0000313" key="3">
    <source>
        <dbReference type="EMBL" id="PCE33353.1"/>
    </source>
</evidence>
<dbReference type="SMART" id="SM00450">
    <property type="entry name" value="RHOD"/>
    <property type="match status" value="4"/>
</dbReference>
<evidence type="ECO:0000259" key="2">
    <source>
        <dbReference type="PROSITE" id="PS50206"/>
    </source>
</evidence>
<feature type="domain" description="Rhodanese" evidence="2">
    <location>
        <begin position="25"/>
        <end position="117"/>
    </location>
</feature>
<dbReference type="GeneID" id="69001159"/>
<sequence>MTQPADSPQRFAAASYQDVRARLLAGDEIALIDVREEDPYAQGHPLWAANFPLSKLELDAWTRIPRRDTPIVVYGDAAGEDLAPHAAARLAQLGYSDVLLLEGGLAGWHAAGGELFVDVNVPSKSFGKWGEAERHTPSLSAQEVQALIDARADVVIVDARRFDEYRTMNIPTSTSVPGAELVLRVRALAPDPATQVIVNCAGRTRSIIGTQSLINAGLPNPVAALCNGTIGWTLAGQALEHGAARRFPDDIDSTLRADARGAARKVAERAGVPRIALADVAALTEPGRTLYRFDVRTPEEYEAGHLPGFLSAPGGQLVQETDHHAPVRGARIVLADDDGVRADMTASWLAQMGWDVRVVEAGAQAFGETGQPPRDVPAAPGVAEVSPATLAGWLREAAPDEIAIVDVTASANYVKRHVPGAWFAVRAQLRDALAAIPAARRYVFTCGSSLLARFAAADARALLPASAEIAVLAGGTAAWIDAGLPVEAGDTRLASPRIDRYRRPYEGTDNAAAAMQAYLDWEFGLVDQLKRDGTHHFRVI</sequence>
<evidence type="ECO:0000313" key="4">
    <source>
        <dbReference type="Proteomes" id="UP000217994"/>
    </source>
</evidence>
<keyword evidence="1" id="KW-0677">Repeat</keyword>
<dbReference type="CDD" id="cd01532">
    <property type="entry name" value="4RHOD_Repeat_1"/>
    <property type="match status" value="1"/>
</dbReference>
<accession>A0A2A4FHZ9</accession>
<proteinExistence type="predicted"/>
<name>A0A2A4FHZ9_9BURK</name>
<dbReference type="Pfam" id="PF00581">
    <property type="entry name" value="Rhodanese"/>
    <property type="match status" value="4"/>
</dbReference>
<dbReference type="Proteomes" id="UP000217994">
    <property type="component" value="Unassembled WGS sequence"/>
</dbReference>
<feature type="domain" description="Rhodanese" evidence="2">
    <location>
        <begin position="294"/>
        <end position="375"/>
    </location>
</feature>
<dbReference type="PANTHER" id="PTHR43855">
    <property type="entry name" value="THIOSULFATE SULFURTRANSFERASE"/>
    <property type="match status" value="1"/>
</dbReference>
<dbReference type="InterPro" id="IPR051126">
    <property type="entry name" value="Thiosulfate_sulfurtransferase"/>
</dbReference>
<comment type="caution">
    <text evidence="3">The sequence shown here is derived from an EMBL/GenBank/DDBJ whole genome shotgun (WGS) entry which is preliminary data.</text>
</comment>
<organism evidence="3 4">
    <name type="scientific">Burkholderia ubonensis subsp. mesacidophila</name>
    <dbReference type="NCBI Taxonomy" id="265293"/>
    <lineage>
        <taxon>Bacteria</taxon>
        <taxon>Pseudomonadati</taxon>
        <taxon>Pseudomonadota</taxon>
        <taxon>Betaproteobacteria</taxon>
        <taxon>Burkholderiales</taxon>
        <taxon>Burkholderiaceae</taxon>
        <taxon>Burkholderia</taxon>
        <taxon>Burkholderia cepacia complex</taxon>
    </lineage>
</organism>
<dbReference type="CDD" id="cd01535">
    <property type="entry name" value="4RHOD_Repeat_4"/>
    <property type="match status" value="1"/>
</dbReference>
<dbReference type="InterPro" id="IPR036873">
    <property type="entry name" value="Rhodanese-like_dom_sf"/>
</dbReference>
<feature type="domain" description="Rhodanese" evidence="2">
    <location>
        <begin position="398"/>
        <end position="488"/>
    </location>
</feature>
<dbReference type="SUPFAM" id="SSF52821">
    <property type="entry name" value="Rhodanese/Cell cycle control phosphatase"/>
    <property type="match status" value="4"/>
</dbReference>
<dbReference type="InterPro" id="IPR001763">
    <property type="entry name" value="Rhodanese-like_dom"/>
</dbReference>
<dbReference type="AlphaFoldDB" id="A0A2A4FHZ9"/>
<dbReference type="PANTHER" id="PTHR43855:SF1">
    <property type="entry name" value="THIOSULFATE SULFURTRANSFERASE"/>
    <property type="match status" value="1"/>
</dbReference>
<dbReference type="Gene3D" id="3.40.250.10">
    <property type="entry name" value="Rhodanese-like domain"/>
    <property type="match status" value="4"/>
</dbReference>
<dbReference type="CDD" id="cd01534">
    <property type="entry name" value="4RHOD_Repeat_3"/>
    <property type="match status" value="1"/>
</dbReference>